<dbReference type="Pfam" id="PF08433">
    <property type="entry name" value="KTI12"/>
    <property type="match status" value="1"/>
</dbReference>
<comment type="similarity">
    <text evidence="3">Belongs to the KTI12 family.</text>
</comment>
<keyword evidence="2" id="KW-0067">ATP-binding</keyword>
<dbReference type="RefSeq" id="XP_021868877.1">
    <property type="nucleotide sequence ID" value="XM_022013601.1"/>
</dbReference>
<evidence type="ECO:0000256" key="4">
    <source>
        <dbReference type="ARBA" id="ARBA00063730"/>
    </source>
</evidence>
<dbReference type="GO" id="GO:0005524">
    <property type="term" value="F:ATP binding"/>
    <property type="evidence" value="ECO:0007669"/>
    <property type="project" value="UniProtKB-KW"/>
</dbReference>
<dbReference type="AlphaFoldDB" id="A0A1Y1UC25"/>
<sequence length="282" mass="31354">MALVTIAGYPCSGKSRIARMLADDFRARLQSSEYDGPKFEVVVVDDDSSHVPRSVYDDSKVEKSGRANLFSNVTRSLGQETITICDSLNYIKGFRYQMYCAAREASCRVCTVYVATPPERCTEWHEERGECSYKSTTFENLIMRFEEPSSMVRWDSPLVTISPDEEPPLEEIWNIVTKGEKKGPNAARPKPPPNTLLILTNTTHTITTSLLAHLNAGPATSTYIVPCPPAASAGSLTLHLPMRRVTLPEMQRLKRQAAGSWSESEVASAFVRFLETVWATAP</sequence>
<name>A0A1Y1UC25_9TREE</name>
<evidence type="ECO:0000256" key="2">
    <source>
        <dbReference type="ARBA" id="ARBA00022840"/>
    </source>
</evidence>
<gene>
    <name evidence="5" type="ORF">BD324DRAFT_583192</name>
</gene>
<proteinExistence type="inferred from homology"/>
<keyword evidence="6" id="KW-1185">Reference proteome</keyword>
<dbReference type="EMBL" id="NBSH01000013">
    <property type="protein sequence ID" value="ORX34635.1"/>
    <property type="molecule type" value="Genomic_DNA"/>
</dbReference>
<evidence type="ECO:0000256" key="3">
    <source>
        <dbReference type="ARBA" id="ARBA00025768"/>
    </source>
</evidence>
<dbReference type="GO" id="GO:0006357">
    <property type="term" value="P:regulation of transcription by RNA polymerase II"/>
    <property type="evidence" value="ECO:0007669"/>
    <property type="project" value="UniProtKB-ARBA"/>
</dbReference>
<dbReference type="OrthoDB" id="9972657at2759"/>
<dbReference type="InterPro" id="IPR027417">
    <property type="entry name" value="P-loop_NTPase"/>
</dbReference>
<dbReference type="SUPFAM" id="SSF52540">
    <property type="entry name" value="P-loop containing nucleoside triphosphate hydrolases"/>
    <property type="match status" value="1"/>
</dbReference>
<dbReference type="Gene3D" id="3.40.50.300">
    <property type="entry name" value="P-loop containing nucleotide triphosphate hydrolases"/>
    <property type="match status" value="1"/>
</dbReference>
<protein>
    <submittedName>
        <fullName evidence="5">Chromatin associated protein KTI12</fullName>
    </submittedName>
</protein>
<comment type="subunit">
    <text evidence="4">Interacts with the elongator complex.</text>
</comment>
<dbReference type="InParanoid" id="A0A1Y1UC25"/>
<dbReference type="Proteomes" id="UP000193218">
    <property type="component" value="Unassembled WGS sequence"/>
</dbReference>
<evidence type="ECO:0000313" key="5">
    <source>
        <dbReference type="EMBL" id="ORX34635.1"/>
    </source>
</evidence>
<dbReference type="InterPro" id="IPR013641">
    <property type="entry name" value="KTI12/PSTK"/>
</dbReference>
<accession>A0A1Y1UC25</accession>
<organism evidence="5 6">
    <name type="scientific">Kockovaella imperatae</name>
    <dbReference type="NCBI Taxonomy" id="4999"/>
    <lineage>
        <taxon>Eukaryota</taxon>
        <taxon>Fungi</taxon>
        <taxon>Dikarya</taxon>
        <taxon>Basidiomycota</taxon>
        <taxon>Agaricomycotina</taxon>
        <taxon>Tremellomycetes</taxon>
        <taxon>Tremellales</taxon>
        <taxon>Cuniculitremaceae</taxon>
        <taxon>Kockovaella</taxon>
    </lineage>
</organism>
<dbReference type="FunFam" id="3.40.50.300:FF:000827">
    <property type="entry name" value="KTI12 chromatin-associated homolog"/>
    <property type="match status" value="1"/>
</dbReference>
<dbReference type="GO" id="GO:0006400">
    <property type="term" value="P:tRNA modification"/>
    <property type="evidence" value="ECO:0007669"/>
    <property type="project" value="UniProtKB-ARBA"/>
</dbReference>
<evidence type="ECO:0000313" key="6">
    <source>
        <dbReference type="Proteomes" id="UP000193218"/>
    </source>
</evidence>
<dbReference type="FunCoup" id="A0A1Y1UC25">
    <property type="interactions" value="289"/>
</dbReference>
<dbReference type="STRING" id="4999.A0A1Y1UC25"/>
<dbReference type="PANTHER" id="PTHR12435">
    <property type="match status" value="1"/>
</dbReference>
<comment type="caution">
    <text evidence="5">The sequence shown here is derived from an EMBL/GenBank/DDBJ whole genome shotgun (WGS) entry which is preliminary data.</text>
</comment>
<evidence type="ECO:0000256" key="1">
    <source>
        <dbReference type="ARBA" id="ARBA00022741"/>
    </source>
</evidence>
<reference evidence="5 6" key="1">
    <citation type="submission" date="2017-03" db="EMBL/GenBank/DDBJ databases">
        <title>Widespread Adenine N6-methylation of Active Genes in Fungi.</title>
        <authorList>
            <consortium name="DOE Joint Genome Institute"/>
            <person name="Mondo S.J."/>
            <person name="Dannebaum R.O."/>
            <person name="Kuo R.C."/>
            <person name="Louie K.B."/>
            <person name="Bewick A.J."/>
            <person name="Labutti K."/>
            <person name="Haridas S."/>
            <person name="Kuo A."/>
            <person name="Salamov A."/>
            <person name="Ahrendt S.R."/>
            <person name="Lau R."/>
            <person name="Bowen B.P."/>
            <person name="Lipzen A."/>
            <person name="Sullivan W."/>
            <person name="Andreopoulos W.B."/>
            <person name="Clum A."/>
            <person name="Lindquist E."/>
            <person name="Daum C."/>
            <person name="Northen T.R."/>
            <person name="Ramamoorthy G."/>
            <person name="Schmitz R.J."/>
            <person name="Gryganskyi A."/>
            <person name="Culley D."/>
            <person name="Magnuson J."/>
            <person name="James T.Y."/>
            <person name="O'Malley M.A."/>
            <person name="Stajich J.E."/>
            <person name="Spatafora J.W."/>
            <person name="Visel A."/>
            <person name="Grigoriev I.V."/>
        </authorList>
    </citation>
    <scope>NUCLEOTIDE SEQUENCE [LARGE SCALE GENOMIC DNA]</scope>
    <source>
        <strain evidence="5 6">NRRL Y-17943</strain>
    </source>
</reference>
<keyword evidence="1" id="KW-0547">Nucleotide-binding</keyword>
<dbReference type="GeneID" id="33555409"/>